<dbReference type="InterPro" id="IPR011687">
    <property type="entry name" value="Nop53/GLTSCR2"/>
</dbReference>
<feature type="compositionally biased region" description="Polar residues" evidence="6">
    <location>
        <begin position="1"/>
        <end position="13"/>
    </location>
</feature>
<evidence type="ECO:0000256" key="2">
    <source>
        <dbReference type="ARBA" id="ARBA00018339"/>
    </source>
</evidence>
<keyword evidence="3 5" id="KW-0690">Ribosome biogenesis</keyword>
<evidence type="ECO:0000313" key="7">
    <source>
        <dbReference type="EMBL" id="KEF52893.1"/>
    </source>
</evidence>
<comment type="subcellular location">
    <subcellularLocation>
        <location evidence="5">Nucleus</location>
        <location evidence="5">Nucleolus</location>
    </subcellularLocation>
    <subcellularLocation>
        <location evidence="5">Nucleus</location>
        <location evidence="5">Nucleoplasm</location>
    </subcellularLocation>
</comment>
<accession>A0A072P0U6</accession>
<evidence type="ECO:0000256" key="4">
    <source>
        <dbReference type="ARBA" id="ARBA00023242"/>
    </source>
</evidence>
<feature type="compositionally biased region" description="Acidic residues" evidence="6">
    <location>
        <begin position="258"/>
        <end position="275"/>
    </location>
</feature>
<dbReference type="PANTHER" id="PTHR14211">
    <property type="entry name" value="GLIOMA SUPPRESSOR CANDIDATE REGION GENE 2"/>
    <property type="match status" value="1"/>
</dbReference>
<evidence type="ECO:0000256" key="6">
    <source>
        <dbReference type="SAM" id="MobiDB-lite"/>
    </source>
</evidence>
<keyword evidence="8" id="KW-1185">Reference proteome</keyword>
<feature type="region of interest" description="Disordered" evidence="6">
    <location>
        <begin position="89"/>
        <end position="133"/>
    </location>
</feature>
<dbReference type="STRING" id="1182545.A0A072P0U6"/>
<organism evidence="7 8">
    <name type="scientific">Exophiala aquamarina CBS 119918</name>
    <dbReference type="NCBI Taxonomy" id="1182545"/>
    <lineage>
        <taxon>Eukaryota</taxon>
        <taxon>Fungi</taxon>
        <taxon>Dikarya</taxon>
        <taxon>Ascomycota</taxon>
        <taxon>Pezizomycotina</taxon>
        <taxon>Eurotiomycetes</taxon>
        <taxon>Chaetothyriomycetidae</taxon>
        <taxon>Chaetothyriales</taxon>
        <taxon>Herpotrichiellaceae</taxon>
        <taxon>Exophiala</taxon>
    </lineage>
</organism>
<comment type="caution">
    <text evidence="7">The sequence shown here is derived from an EMBL/GenBank/DDBJ whole genome shotgun (WGS) entry which is preliminary data.</text>
</comment>
<reference evidence="7 8" key="1">
    <citation type="submission" date="2013-03" db="EMBL/GenBank/DDBJ databases">
        <title>The Genome Sequence of Exophiala aquamarina CBS 119918.</title>
        <authorList>
            <consortium name="The Broad Institute Genomics Platform"/>
            <person name="Cuomo C."/>
            <person name="de Hoog S."/>
            <person name="Gorbushina A."/>
            <person name="Walker B."/>
            <person name="Young S.K."/>
            <person name="Zeng Q."/>
            <person name="Gargeya S."/>
            <person name="Fitzgerald M."/>
            <person name="Haas B."/>
            <person name="Abouelleil A."/>
            <person name="Allen A.W."/>
            <person name="Alvarado L."/>
            <person name="Arachchi H.M."/>
            <person name="Berlin A.M."/>
            <person name="Chapman S.B."/>
            <person name="Gainer-Dewar J."/>
            <person name="Goldberg J."/>
            <person name="Griggs A."/>
            <person name="Gujja S."/>
            <person name="Hansen M."/>
            <person name="Howarth C."/>
            <person name="Imamovic A."/>
            <person name="Ireland A."/>
            <person name="Larimer J."/>
            <person name="McCowan C."/>
            <person name="Murphy C."/>
            <person name="Pearson M."/>
            <person name="Poon T.W."/>
            <person name="Priest M."/>
            <person name="Roberts A."/>
            <person name="Saif S."/>
            <person name="Shea T."/>
            <person name="Sisk P."/>
            <person name="Sykes S."/>
            <person name="Wortman J."/>
            <person name="Nusbaum C."/>
            <person name="Birren B."/>
        </authorList>
    </citation>
    <scope>NUCLEOTIDE SEQUENCE [LARGE SCALE GENOMIC DNA]</scope>
    <source>
        <strain evidence="7 8">CBS 119918</strain>
    </source>
</reference>
<comment type="similarity">
    <text evidence="1 5">Belongs to the NOP53 family.</text>
</comment>
<evidence type="ECO:0000256" key="3">
    <source>
        <dbReference type="ARBA" id="ARBA00022517"/>
    </source>
</evidence>
<dbReference type="GO" id="GO:0008097">
    <property type="term" value="F:5S rRNA binding"/>
    <property type="evidence" value="ECO:0007669"/>
    <property type="project" value="TreeGrafter"/>
</dbReference>
<dbReference type="PANTHER" id="PTHR14211:SF7">
    <property type="entry name" value="RIBOSOME BIOGENESIS PROTEIN NOP53"/>
    <property type="match status" value="1"/>
</dbReference>
<gene>
    <name evidence="7" type="ORF">A1O9_10798</name>
</gene>
<feature type="compositionally biased region" description="Polar residues" evidence="6">
    <location>
        <begin position="200"/>
        <end position="210"/>
    </location>
</feature>
<feature type="compositionally biased region" description="Basic and acidic residues" evidence="6">
    <location>
        <begin position="111"/>
        <end position="123"/>
    </location>
</feature>
<dbReference type="OrthoDB" id="5072at2759"/>
<feature type="compositionally biased region" description="Acidic residues" evidence="6">
    <location>
        <begin position="331"/>
        <end position="346"/>
    </location>
</feature>
<dbReference type="PIRSF" id="PIRSF017302">
    <property type="entry name" value="Gltscr2"/>
    <property type="match status" value="1"/>
</dbReference>
<dbReference type="GO" id="GO:0006364">
    <property type="term" value="P:rRNA processing"/>
    <property type="evidence" value="ECO:0007669"/>
    <property type="project" value="TreeGrafter"/>
</dbReference>
<dbReference type="Pfam" id="PF07767">
    <property type="entry name" value="Nop53"/>
    <property type="match status" value="1"/>
</dbReference>
<protein>
    <recommendedName>
        <fullName evidence="2 5">Ribosome biogenesis protein NOP53</fullName>
    </recommendedName>
</protein>
<keyword evidence="4 5" id="KW-0539">Nucleus</keyword>
<dbReference type="RefSeq" id="XP_013255483.1">
    <property type="nucleotide sequence ID" value="XM_013400029.1"/>
</dbReference>
<dbReference type="AlphaFoldDB" id="A0A072P0U6"/>
<evidence type="ECO:0000313" key="8">
    <source>
        <dbReference type="Proteomes" id="UP000027920"/>
    </source>
</evidence>
<feature type="region of interest" description="Disordered" evidence="6">
    <location>
        <begin position="240"/>
        <end position="314"/>
    </location>
</feature>
<proteinExistence type="inferred from homology"/>
<comment type="function">
    <text evidence="5">May play a role in ribosome biogenesis.</text>
</comment>
<sequence length="429" mass="48664">MSSSARSAPQQHKQPSRKGKKAWRKNVDIEEVQHGLDSLREQIIQGGPVAEKTSEELFALDTTGSEDIKRKYKIQKPLKVDQILAKRSAVPAVDSRKRQHSAVTDGVLESTNKRQKPDWVSKKEVRRLKSSLDSTSRLDADKLDIETSGFDLWAAETPASVPEDKSTEYVPKPRAKVAPVTLKKAPIPMTADGRPVRAVQQPNAGTSYNPSFEEWDDLLNQEGAKEVEAERLRLAQAKAAAEKEARVQALAAMPEANPADDESAWEGFETENEDSEALKKKRPQRKTPAQRNKAKRRKEAERIAKHEKKMGDKAKQTEQMIMVMIKRGQEDELEPSNETPEVEDGDDRVLRRRKRGNAIIPEKPLEVVLPDELQESLRRLKPEGNLLNERFRNLLVNGKLEARKVIVQPKKRKVKMTEKWSYKDFSIQV</sequence>
<evidence type="ECO:0000256" key="5">
    <source>
        <dbReference type="PIRNR" id="PIRNR017302"/>
    </source>
</evidence>
<feature type="region of interest" description="Disordered" evidence="6">
    <location>
        <begin position="186"/>
        <end position="212"/>
    </location>
</feature>
<dbReference type="Proteomes" id="UP000027920">
    <property type="component" value="Unassembled WGS sequence"/>
</dbReference>
<feature type="compositionally biased region" description="Basic residues" evidence="6">
    <location>
        <begin position="14"/>
        <end position="24"/>
    </location>
</feature>
<feature type="region of interest" description="Disordered" evidence="6">
    <location>
        <begin position="1"/>
        <end position="26"/>
    </location>
</feature>
<dbReference type="EMBL" id="AMGV01000015">
    <property type="protein sequence ID" value="KEF52893.1"/>
    <property type="molecule type" value="Genomic_DNA"/>
</dbReference>
<feature type="compositionally biased region" description="Basic and acidic residues" evidence="6">
    <location>
        <begin position="298"/>
        <end position="314"/>
    </location>
</feature>
<dbReference type="GO" id="GO:0005730">
    <property type="term" value="C:nucleolus"/>
    <property type="evidence" value="ECO:0007669"/>
    <property type="project" value="UniProtKB-SubCell"/>
</dbReference>
<name>A0A072P0U6_9EURO</name>
<dbReference type="HOGENOM" id="CLU_035888_1_0_1"/>
<evidence type="ECO:0000256" key="1">
    <source>
        <dbReference type="ARBA" id="ARBA00008838"/>
    </source>
</evidence>
<dbReference type="GO" id="GO:0005654">
    <property type="term" value="C:nucleoplasm"/>
    <property type="evidence" value="ECO:0007669"/>
    <property type="project" value="UniProtKB-SubCell"/>
</dbReference>
<dbReference type="GeneID" id="25285702"/>
<feature type="region of interest" description="Disordered" evidence="6">
    <location>
        <begin position="327"/>
        <end position="347"/>
    </location>
</feature>
<dbReference type="GO" id="GO:0000027">
    <property type="term" value="P:ribosomal large subunit assembly"/>
    <property type="evidence" value="ECO:0007669"/>
    <property type="project" value="UniProtKB-UniRule"/>
</dbReference>
<dbReference type="VEuPathDB" id="FungiDB:A1O9_10798"/>